<evidence type="ECO:0000313" key="4">
    <source>
        <dbReference type="Proteomes" id="UP000291078"/>
    </source>
</evidence>
<feature type="signal peptide" evidence="2">
    <location>
        <begin position="1"/>
        <end position="25"/>
    </location>
</feature>
<keyword evidence="4" id="KW-1185">Reference proteome</keyword>
<dbReference type="Proteomes" id="UP000291078">
    <property type="component" value="Unassembled WGS sequence"/>
</dbReference>
<evidence type="ECO:0000256" key="1">
    <source>
        <dbReference type="SAM" id="MobiDB-lite"/>
    </source>
</evidence>
<organism evidence="3 4">
    <name type="scientific">Cupriavidus agavae</name>
    <dbReference type="NCBI Taxonomy" id="1001822"/>
    <lineage>
        <taxon>Bacteria</taxon>
        <taxon>Pseudomonadati</taxon>
        <taxon>Pseudomonadota</taxon>
        <taxon>Betaproteobacteria</taxon>
        <taxon>Burkholderiales</taxon>
        <taxon>Burkholderiaceae</taxon>
        <taxon>Cupriavidus</taxon>
    </lineage>
</organism>
<name>A0A4Q7R9L5_9BURK</name>
<comment type="caution">
    <text evidence="3">The sequence shown here is derived from an EMBL/GenBank/DDBJ whole genome shotgun (WGS) entry which is preliminary data.</text>
</comment>
<feature type="region of interest" description="Disordered" evidence="1">
    <location>
        <begin position="44"/>
        <end position="107"/>
    </location>
</feature>
<feature type="chain" id="PRO_5020783971" description="Hydroxyquinol 1,2-dioxygenase" evidence="2">
    <location>
        <begin position="26"/>
        <end position="107"/>
    </location>
</feature>
<proteinExistence type="predicted"/>
<evidence type="ECO:0000313" key="3">
    <source>
        <dbReference type="EMBL" id="RZT29037.1"/>
    </source>
</evidence>
<reference evidence="3 4" key="1">
    <citation type="journal article" date="2015" name="Stand. Genomic Sci.">
        <title>Genomic Encyclopedia of Bacterial and Archaeal Type Strains, Phase III: the genomes of soil and plant-associated and newly described type strains.</title>
        <authorList>
            <person name="Whitman W.B."/>
            <person name="Woyke T."/>
            <person name="Klenk H.P."/>
            <person name="Zhou Y."/>
            <person name="Lilburn T.G."/>
            <person name="Beck B.J."/>
            <person name="De Vos P."/>
            <person name="Vandamme P."/>
            <person name="Eisen J.A."/>
            <person name="Garrity G."/>
            <person name="Hugenholtz P."/>
            <person name="Kyrpides N.C."/>
        </authorList>
    </citation>
    <scope>NUCLEOTIDE SEQUENCE [LARGE SCALE GENOMIC DNA]</scope>
    <source>
        <strain evidence="3 4">ASC-9842</strain>
    </source>
</reference>
<keyword evidence="2" id="KW-0732">Signal</keyword>
<dbReference type="AlphaFoldDB" id="A0A4Q7R9L5"/>
<dbReference type="EMBL" id="SGXM01000014">
    <property type="protein sequence ID" value="RZT29037.1"/>
    <property type="molecule type" value="Genomic_DNA"/>
</dbReference>
<feature type="compositionally biased region" description="Basic and acidic residues" evidence="1">
    <location>
        <begin position="73"/>
        <end position="90"/>
    </location>
</feature>
<accession>A0A4Q7R9L5</accession>
<evidence type="ECO:0000256" key="2">
    <source>
        <dbReference type="SAM" id="SignalP"/>
    </source>
</evidence>
<sequence length="107" mass="11443">MPRLIPTSLLATTLAATLLAGAAHASPRDSVHAGDRYGYGQRIDSRDVYTDGARSGRFDPFSEGARDVSPATSRDRDSDRSLSGLDRRGVSAEPSRQFDVYTDGALA</sequence>
<dbReference type="RefSeq" id="WP_130394016.1">
    <property type="nucleotide sequence ID" value="NZ_SGXM01000014.1"/>
</dbReference>
<dbReference type="OrthoDB" id="8966525at2"/>
<evidence type="ECO:0008006" key="5">
    <source>
        <dbReference type="Google" id="ProtNLM"/>
    </source>
</evidence>
<protein>
    <recommendedName>
        <fullName evidence="5">Hydroxyquinol 1,2-dioxygenase</fullName>
    </recommendedName>
</protein>
<feature type="compositionally biased region" description="Basic and acidic residues" evidence="1">
    <location>
        <begin position="44"/>
        <end position="57"/>
    </location>
</feature>
<gene>
    <name evidence="3" type="ORF">EV147_5134</name>
</gene>